<reference evidence="8" key="1">
    <citation type="submission" date="2020-01" db="EMBL/GenBank/DDBJ databases">
        <authorList>
            <person name="Mishra B."/>
        </authorList>
    </citation>
    <scope>NUCLEOTIDE SEQUENCE [LARGE SCALE GENOMIC DNA]</scope>
</reference>
<dbReference type="EMBL" id="CACVBM020001273">
    <property type="protein sequence ID" value="CAA7042657.1"/>
    <property type="molecule type" value="Genomic_DNA"/>
</dbReference>
<evidence type="ECO:0000256" key="4">
    <source>
        <dbReference type="ARBA" id="ARBA00022692"/>
    </source>
</evidence>
<dbReference type="Pfam" id="PF00083">
    <property type="entry name" value="Sugar_tr"/>
    <property type="match status" value="1"/>
</dbReference>
<dbReference type="InterPro" id="IPR036259">
    <property type="entry name" value="MFS_trans_sf"/>
</dbReference>
<comment type="caution">
    <text evidence="8">The sequence shown here is derived from an EMBL/GenBank/DDBJ whole genome shotgun (WGS) entry which is preliminary data.</text>
</comment>
<feature type="transmembrane region" description="Helical" evidence="7">
    <location>
        <begin position="7"/>
        <end position="25"/>
    </location>
</feature>
<evidence type="ECO:0000256" key="6">
    <source>
        <dbReference type="ARBA" id="ARBA00023136"/>
    </source>
</evidence>
<organism evidence="8 9">
    <name type="scientific">Microthlaspi erraticum</name>
    <dbReference type="NCBI Taxonomy" id="1685480"/>
    <lineage>
        <taxon>Eukaryota</taxon>
        <taxon>Viridiplantae</taxon>
        <taxon>Streptophyta</taxon>
        <taxon>Embryophyta</taxon>
        <taxon>Tracheophyta</taxon>
        <taxon>Spermatophyta</taxon>
        <taxon>Magnoliopsida</taxon>
        <taxon>eudicotyledons</taxon>
        <taxon>Gunneridae</taxon>
        <taxon>Pentapetalae</taxon>
        <taxon>rosids</taxon>
        <taxon>malvids</taxon>
        <taxon>Brassicales</taxon>
        <taxon>Brassicaceae</taxon>
        <taxon>Coluteocarpeae</taxon>
        <taxon>Microthlaspi</taxon>
    </lineage>
</organism>
<dbReference type="Proteomes" id="UP000467841">
    <property type="component" value="Unassembled WGS sequence"/>
</dbReference>
<dbReference type="GO" id="GO:0022857">
    <property type="term" value="F:transmembrane transporter activity"/>
    <property type="evidence" value="ECO:0007669"/>
    <property type="project" value="InterPro"/>
</dbReference>
<evidence type="ECO:0008006" key="10">
    <source>
        <dbReference type="Google" id="ProtNLM"/>
    </source>
</evidence>
<feature type="transmembrane region" description="Helical" evidence="7">
    <location>
        <begin position="31"/>
        <end position="50"/>
    </location>
</feature>
<evidence type="ECO:0000256" key="3">
    <source>
        <dbReference type="ARBA" id="ARBA00022597"/>
    </source>
</evidence>
<dbReference type="AlphaFoldDB" id="A0A6D2JNV9"/>
<name>A0A6D2JNV9_9BRAS</name>
<keyword evidence="6 7" id="KW-0472">Membrane</keyword>
<comment type="subcellular location">
    <subcellularLocation>
        <location evidence="1">Membrane</location>
    </subcellularLocation>
</comment>
<evidence type="ECO:0000256" key="1">
    <source>
        <dbReference type="ARBA" id="ARBA00004370"/>
    </source>
</evidence>
<dbReference type="GO" id="GO:0000325">
    <property type="term" value="C:plant-type vacuole"/>
    <property type="evidence" value="ECO:0007669"/>
    <property type="project" value="TreeGrafter"/>
</dbReference>
<dbReference type="SUPFAM" id="SSF103473">
    <property type="entry name" value="MFS general substrate transporter"/>
    <property type="match status" value="1"/>
</dbReference>
<evidence type="ECO:0000256" key="7">
    <source>
        <dbReference type="SAM" id="Phobius"/>
    </source>
</evidence>
<keyword evidence="5 7" id="KW-1133">Transmembrane helix</keyword>
<evidence type="ECO:0000256" key="5">
    <source>
        <dbReference type="ARBA" id="ARBA00022989"/>
    </source>
</evidence>
<keyword evidence="9" id="KW-1185">Reference proteome</keyword>
<dbReference type="InterPro" id="IPR005828">
    <property type="entry name" value="MFS_sugar_transport-like"/>
</dbReference>
<dbReference type="PANTHER" id="PTHR48021:SF23">
    <property type="entry name" value="SUGAR TRANSPORTER ERD6-LIKE 6"/>
    <property type="match status" value="1"/>
</dbReference>
<dbReference type="OrthoDB" id="6612291at2759"/>
<dbReference type="GO" id="GO:0016020">
    <property type="term" value="C:membrane"/>
    <property type="evidence" value="ECO:0007669"/>
    <property type="project" value="UniProtKB-SubCell"/>
</dbReference>
<dbReference type="Gene3D" id="1.20.1250.20">
    <property type="entry name" value="MFS general substrate transporter like domains"/>
    <property type="match status" value="1"/>
</dbReference>
<dbReference type="InterPro" id="IPR050549">
    <property type="entry name" value="MFS_Trehalose_Transporter"/>
</dbReference>
<evidence type="ECO:0000313" key="8">
    <source>
        <dbReference type="EMBL" id="CAA7042657.1"/>
    </source>
</evidence>
<gene>
    <name evidence="8" type="ORF">MERR_LOCUS29892</name>
</gene>
<keyword evidence="4 7" id="KW-0812">Transmembrane</keyword>
<keyword evidence="3" id="KW-0762">Sugar transport</keyword>
<comment type="similarity">
    <text evidence="2">Belongs to the major facilitator superfamily. Sugar transporter (TC 2.A.1.1) family.</text>
</comment>
<evidence type="ECO:0000256" key="2">
    <source>
        <dbReference type="ARBA" id="ARBA00010992"/>
    </source>
</evidence>
<dbReference type="PANTHER" id="PTHR48021">
    <property type="match status" value="1"/>
</dbReference>
<keyword evidence="3" id="KW-0813">Transport</keyword>
<evidence type="ECO:0000313" key="9">
    <source>
        <dbReference type="Proteomes" id="UP000467841"/>
    </source>
</evidence>
<proteinExistence type="inferred from homology"/>
<accession>A0A6D2JNV9</accession>
<protein>
    <recommendedName>
        <fullName evidence="10">Major facilitator superfamily (MFS) profile domain-containing protein</fullName>
    </recommendedName>
</protein>
<sequence length="234" mass="26107">MRGGLGSVNQLSVTIGIMLAYLLGLFVPWRILAVLGVLPMTILIPGLFFIPESPRWLAKMGMTDDFETSLQVLRGFETDITVEVNEIKRSVASSSKRSSTVRFVDLKRRRYYFPLLVQPLNIFPFGWYRVACSSTTQVESMASYSTPVQSLNLQRLLGSVYDKDELVLSGTLEMSSSNGYTSGESKHSLKRWNMNCEAEITAGSGFLKSMSLVASQEHLSSSPRHYSLVLEGMR</sequence>